<evidence type="ECO:0000313" key="2">
    <source>
        <dbReference type="Proteomes" id="UP000265520"/>
    </source>
</evidence>
<dbReference type="EMBL" id="LXQA010423245">
    <property type="protein sequence ID" value="MCI50870.1"/>
    <property type="molecule type" value="Genomic_DNA"/>
</dbReference>
<evidence type="ECO:0000313" key="1">
    <source>
        <dbReference type="EMBL" id="MCI50870.1"/>
    </source>
</evidence>
<feature type="non-terminal residue" evidence="1">
    <location>
        <position position="1"/>
    </location>
</feature>
<reference evidence="1 2" key="1">
    <citation type="journal article" date="2018" name="Front. Plant Sci.">
        <title>Red Clover (Trifolium pratense) and Zigzag Clover (T. medium) - A Picture of Genomic Similarities and Differences.</title>
        <authorList>
            <person name="Dluhosova J."/>
            <person name="Istvanek J."/>
            <person name="Nedelnik J."/>
            <person name="Repkova J."/>
        </authorList>
    </citation>
    <scope>NUCLEOTIDE SEQUENCE [LARGE SCALE GENOMIC DNA]</scope>
    <source>
        <strain evidence="2">cv. 10/8</strain>
        <tissue evidence="1">Leaf</tissue>
    </source>
</reference>
<name>A0A392SSG8_9FABA</name>
<keyword evidence="2" id="KW-1185">Reference proteome</keyword>
<organism evidence="1 2">
    <name type="scientific">Trifolium medium</name>
    <dbReference type="NCBI Taxonomy" id="97028"/>
    <lineage>
        <taxon>Eukaryota</taxon>
        <taxon>Viridiplantae</taxon>
        <taxon>Streptophyta</taxon>
        <taxon>Embryophyta</taxon>
        <taxon>Tracheophyta</taxon>
        <taxon>Spermatophyta</taxon>
        <taxon>Magnoliopsida</taxon>
        <taxon>eudicotyledons</taxon>
        <taxon>Gunneridae</taxon>
        <taxon>Pentapetalae</taxon>
        <taxon>rosids</taxon>
        <taxon>fabids</taxon>
        <taxon>Fabales</taxon>
        <taxon>Fabaceae</taxon>
        <taxon>Papilionoideae</taxon>
        <taxon>50 kb inversion clade</taxon>
        <taxon>NPAAA clade</taxon>
        <taxon>Hologalegina</taxon>
        <taxon>IRL clade</taxon>
        <taxon>Trifolieae</taxon>
        <taxon>Trifolium</taxon>
    </lineage>
</organism>
<comment type="caution">
    <text evidence="1">The sequence shown here is derived from an EMBL/GenBank/DDBJ whole genome shotgun (WGS) entry which is preliminary data.</text>
</comment>
<proteinExistence type="predicted"/>
<protein>
    <submittedName>
        <fullName evidence="1">Uncharacterized protein</fullName>
    </submittedName>
</protein>
<dbReference type="Proteomes" id="UP000265520">
    <property type="component" value="Unassembled WGS sequence"/>
</dbReference>
<sequence>LSILDHMVVVVNLSSQLHCCCKLSSLTHTQNFVRAAGCDEDDVVDDVLPQTLIFL</sequence>
<dbReference type="AlphaFoldDB" id="A0A392SSG8"/>
<accession>A0A392SSG8</accession>